<evidence type="ECO:0000313" key="1">
    <source>
        <dbReference type="EMBL" id="ETL84868.1"/>
    </source>
</evidence>
<name>W2KI78_PHYNI</name>
<protein>
    <submittedName>
        <fullName evidence="1">Uncharacterized protein</fullName>
    </submittedName>
</protein>
<sequence length="38" mass="4576">MKGSTRPQRLEIQTATRNRSCDFSKWLVWLRATKKREP</sequence>
<dbReference type="EMBL" id="KI681709">
    <property type="protein sequence ID" value="ETL84868.1"/>
    <property type="molecule type" value="Genomic_DNA"/>
</dbReference>
<reference evidence="1" key="1">
    <citation type="submission" date="2013-11" db="EMBL/GenBank/DDBJ databases">
        <title>The Genome Sequence of Phytophthora parasitica CHvinca01.</title>
        <authorList>
            <consortium name="The Broad Institute Genomics Platform"/>
            <person name="Russ C."/>
            <person name="Tyler B."/>
            <person name="Panabieres F."/>
            <person name="Shan W."/>
            <person name="Tripathy S."/>
            <person name="Grunwald N."/>
            <person name="Machado M."/>
            <person name="Johnson C.S."/>
            <person name="Arredondo F."/>
            <person name="Hong C."/>
            <person name="Coffey M."/>
            <person name="Young S.K."/>
            <person name="Zeng Q."/>
            <person name="Gargeya S."/>
            <person name="Fitzgerald M."/>
            <person name="Abouelleil A."/>
            <person name="Alvarado L."/>
            <person name="Chapman S.B."/>
            <person name="Gainer-Dewar J."/>
            <person name="Goldberg J."/>
            <person name="Griggs A."/>
            <person name="Gujja S."/>
            <person name="Hansen M."/>
            <person name="Howarth C."/>
            <person name="Imamovic A."/>
            <person name="Ireland A."/>
            <person name="Larimer J."/>
            <person name="McCowan C."/>
            <person name="Murphy C."/>
            <person name="Pearson M."/>
            <person name="Poon T.W."/>
            <person name="Priest M."/>
            <person name="Roberts A."/>
            <person name="Saif S."/>
            <person name="Shea T."/>
            <person name="Sykes S."/>
            <person name="Wortman J."/>
            <person name="Nusbaum C."/>
            <person name="Birren B."/>
        </authorList>
    </citation>
    <scope>NUCLEOTIDE SEQUENCE [LARGE SCALE GENOMIC DNA]</scope>
    <source>
        <strain evidence="1">CHvinca01</strain>
    </source>
</reference>
<gene>
    <name evidence="1" type="ORF">L917_15440</name>
</gene>
<organism evidence="1">
    <name type="scientific">Phytophthora nicotianae</name>
    <name type="common">Potato buckeye rot agent</name>
    <name type="synonym">Phytophthora parasitica</name>
    <dbReference type="NCBI Taxonomy" id="4792"/>
    <lineage>
        <taxon>Eukaryota</taxon>
        <taxon>Sar</taxon>
        <taxon>Stramenopiles</taxon>
        <taxon>Oomycota</taxon>
        <taxon>Peronosporomycetes</taxon>
        <taxon>Peronosporales</taxon>
        <taxon>Peronosporaceae</taxon>
        <taxon>Phytophthora</taxon>
    </lineage>
</organism>
<dbReference type="AlphaFoldDB" id="W2KI78"/>
<accession>W2KI78</accession>
<dbReference type="Proteomes" id="UP000054423">
    <property type="component" value="Unassembled WGS sequence"/>
</dbReference>
<proteinExistence type="predicted"/>